<evidence type="ECO:0000313" key="5">
    <source>
        <dbReference type="Proteomes" id="UP000759131"/>
    </source>
</evidence>
<dbReference type="Gene3D" id="1.25.40.420">
    <property type="match status" value="1"/>
</dbReference>
<dbReference type="InterPro" id="IPR011705">
    <property type="entry name" value="BACK"/>
</dbReference>
<gene>
    <name evidence="4" type="ORF">OSB1V03_LOCUS12199</name>
</gene>
<evidence type="ECO:0000313" key="4">
    <source>
        <dbReference type="EMBL" id="CAD7631790.1"/>
    </source>
</evidence>
<dbReference type="PANTHER" id="PTHR45632:SF3">
    <property type="entry name" value="KELCH-LIKE PROTEIN 32"/>
    <property type="match status" value="1"/>
</dbReference>
<dbReference type="GO" id="GO:0003779">
    <property type="term" value="F:actin binding"/>
    <property type="evidence" value="ECO:0007669"/>
    <property type="project" value="UniProtKB-KW"/>
</dbReference>
<dbReference type="OrthoDB" id="45365at2759"/>
<dbReference type="Gene3D" id="2.120.10.80">
    <property type="entry name" value="Kelch-type beta propeller"/>
    <property type="match status" value="1"/>
</dbReference>
<organism evidence="4">
    <name type="scientific">Medioppia subpectinata</name>
    <dbReference type="NCBI Taxonomy" id="1979941"/>
    <lineage>
        <taxon>Eukaryota</taxon>
        <taxon>Metazoa</taxon>
        <taxon>Ecdysozoa</taxon>
        <taxon>Arthropoda</taxon>
        <taxon>Chelicerata</taxon>
        <taxon>Arachnida</taxon>
        <taxon>Acari</taxon>
        <taxon>Acariformes</taxon>
        <taxon>Sarcoptiformes</taxon>
        <taxon>Oribatida</taxon>
        <taxon>Brachypylina</taxon>
        <taxon>Oppioidea</taxon>
        <taxon>Oppiidae</taxon>
        <taxon>Medioppia</taxon>
    </lineage>
</organism>
<dbReference type="InterPro" id="IPR011333">
    <property type="entry name" value="SKP1/BTB/POZ_sf"/>
</dbReference>
<evidence type="ECO:0000259" key="3">
    <source>
        <dbReference type="PROSITE" id="PS50097"/>
    </source>
</evidence>
<dbReference type="EMBL" id="OC864554">
    <property type="protein sequence ID" value="CAD7631790.1"/>
    <property type="molecule type" value="Genomic_DNA"/>
</dbReference>
<dbReference type="AlphaFoldDB" id="A0A7R9Q4E6"/>
<evidence type="ECO:0000256" key="2">
    <source>
        <dbReference type="ARBA" id="ARBA00022737"/>
    </source>
</evidence>
<proteinExistence type="predicted"/>
<keyword evidence="5" id="KW-1185">Reference proteome</keyword>
<dbReference type="SMART" id="SM00225">
    <property type="entry name" value="BTB"/>
    <property type="match status" value="1"/>
</dbReference>
<dbReference type="InterPro" id="IPR000210">
    <property type="entry name" value="BTB/POZ_dom"/>
</dbReference>
<dbReference type="PROSITE" id="PS50097">
    <property type="entry name" value="BTB"/>
    <property type="match status" value="1"/>
</dbReference>
<accession>A0A7R9Q4E6</accession>
<name>A0A7R9Q4E6_9ACAR</name>
<keyword evidence="1" id="KW-0880">Kelch repeat</keyword>
<dbReference type="InterPro" id="IPR006652">
    <property type="entry name" value="Kelch_1"/>
</dbReference>
<dbReference type="Pfam" id="PF01344">
    <property type="entry name" value="Kelch_1"/>
    <property type="match status" value="2"/>
</dbReference>
<dbReference type="Gene3D" id="3.30.710.10">
    <property type="entry name" value="Potassium Channel Kv1.1, Chain A"/>
    <property type="match status" value="1"/>
</dbReference>
<evidence type="ECO:0000256" key="1">
    <source>
        <dbReference type="ARBA" id="ARBA00022441"/>
    </source>
</evidence>
<feature type="non-terminal residue" evidence="4">
    <location>
        <position position="1"/>
    </location>
</feature>
<feature type="domain" description="BTB" evidence="3">
    <location>
        <begin position="41"/>
        <end position="112"/>
    </location>
</feature>
<reference evidence="4" key="1">
    <citation type="submission" date="2020-11" db="EMBL/GenBank/DDBJ databases">
        <authorList>
            <person name="Tran Van P."/>
        </authorList>
    </citation>
    <scope>NUCLEOTIDE SEQUENCE</scope>
</reference>
<dbReference type="Pfam" id="PF07707">
    <property type="entry name" value="BACK"/>
    <property type="match status" value="1"/>
</dbReference>
<dbReference type="Pfam" id="PF00651">
    <property type="entry name" value="BTB"/>
    <property type="match status" value="1"/>
</dbReference>
<protein>
    <recommendedName>
        <fullName evidence="3">BTB domain-containing protein</fullName>
    </recommendedName>
</protein>
<sequence length="396" mass="45223">MRRISSSVGSSVGISVSFESGSHHSLLLNGLNELRSNGQLFDVTLIAGGTDGRKYEAHRVVLSACSDYFRAMFTDQVFTERQQKEIVLNGVTNEGLHYILEFAYTSRLALNLSNIQDVLSTASHVQMQDVVQACSDYLEEQIIVDNCVDLATIADTYSLWQLSKRVYHFICSNLLAFSRTNELQRLTGHQLTRILDCDYPVDCSESDILAIVMKWIELNVSERVQYLSHLLRFINFKEITKEELSQHWNRLQQILSESMACFNNSGVTNEITYYLQSEKKWKYLSRIPHVEQCNFGSVVHKNQLYVIGGCFNQSLEEDVHPFGFRYNPVCNNSTNPWSTIAPMHRERCRFTLIAVDNYLYAIGGVSESEYPLIDDDLYTSGEIYSPEADEWTPMAS</sequence>
<dbReference type="InterPro" id="IPR015915">
    <property type="entry name" value="Kelch-typ_b-propeller"/>
</dbReference>
<dbReference type="Proteomes" id="UP000759131">
    <property type="component" value="Unassembled WGS sequence"/>
</dbReference>
<dbReference type="SUPFAM" id="SSF54695">
    <property type="entry name" value="POZ domain"/>
    <property type="match status" value="1"/>
</dbReference>
<dbReference type="PANTHER" id="PTHR45632">
    <property type="entry name" value="LD33804P"/>
    <property type="match status" value="1"/>
</dbReference>
<dbReference type="SUPFAM" id="SSF117281">
    <property type="entry name" value="Kelch motif"/>
    <property type="match status" value="1"/>
</dbReference>
<dbReference type="EMBL" id="CAJPIZ010009979">
    <property type="protein sequence ID" value="CAG2112220.1"/>
    <property type="molecule type" value="Genomic_DNA"/>
</dbReference>
<dbReference type="SMART" id="SM00875">
    <property type="entry name" value="BACK"/>
    <property type="match status" value="1"/>
</dbReference>
<keyword evidence="2" id="KW-0677">Repeat</keyword>